<keyword evidence="2" id="KW-1133">Transmembrane helix</keyword>
<organism evidence="3 4">
    <name type="scientific">Morchella conica CCBAS932</name>
    <dbReference type="NCBI Taxonomy" id="1392247"/>
    <lineage>
        <taxon>Eukaryota</taxon>
        <taxon>Fungi</taxon>
        <taxon>Dikarya</taxon>
        <taxon>Ascomycota</taxon>
        <taxon>Pezizomycotina</taxon>
        <taxon>Pezizomycetes</taxon>
        <taxon>Pezizales</taxon>
        <taxon>Morchellaceae</taxon>
        <taxon>Morchella</taxon>
    </lineage>
</organism>
<feature type="region of interest" description="Disordered" evidence="1">
    <location>
        <begin position="106"/>
        <end position="132"/>
    </location>
</feature>
<feature type="region of interest" description="Disordered" evidence="1">
    <location>
        <begin position="41"/>
        <end position="70"/>
    </location>
</feature>
<gene>
    <name evidence="3" type="ORF">P167DRAFT_532781</name>
</gene>
<keyword evidence="4" id="KW-1185">Reference proteome</keyword>
<feature type="compositionally biased region" description="Low complexity" evidence="1">
    <location>
        <begin position="49"/>
        <end position="69"/>
    </location>
</feature>
<keyword evidence="2" id="KW-0812">Transmembrane</keyword>
<dbReference type="AlphaFoldDB" id="A0A3N4L2U5"/>
<sequence length="132" mass="14283">MELTETITLVSLLVTFVVGVPGLVLLFFQIRKCVRDKRVQKTTVVPDVESSNPPAAASSNEPSPSNPSNGNVINHNIFNFYPGHHPDVAVPLAVIFPQRVLSGGIEGDPATSHGNPLPPWRVGTWPSALRRQ</sequence>
<keyword evidence="2" id="KW-0472">Membrane</keyword>
<feature type="transmembrane region" description="Helical" evidence="2">
    <location>
        <begin position="6"/>
        <end position="28"/>
    </location>
</feature>
<proteinExistence type="predicted"/>
<reference evidence="3 4" key="1">
    <citation type="journal article" date="2018" name="Nat. Ecol. Evol.">
        <title>Pezizomycetes genomes reveal the molecular basis of ectomycorrhizal truffle lifestyle.</title>
        <authorList>
            <person name="Murat C."/>
            <person name="Payen T."/>
            <person name="Noel B."/>
            <person name="Kuo A."/>
            <person name="Morin E."/>
            <person name="Chen J."/>
            <person name="Kohler A."/>
            <person name="Krizsan K."/>
            <person name="Balestrini R."/>
            <person name="Da Silva C."/>
            <person name="Montanini B."/>
            <person name="Hainaut M."/>
            <person name="Levati E."/>
            <person name="Barry K.W."/>
            <person name="Belfiori B."/>
            <person name="Cichocki N."/>
            <person name="Clum A."/>
            <person name="Dockter R.B."/>
            <person name="Fauchery L."/>
            <person name="Guy J."/>
            <person name="Iotti M."/>
            <person name="Le Tacon F."/>
            <person name="Lindquist E.A."/>
            <person name="Lipzen A."/>
            <person name="Malagnac F."/>
            <person name="Mello A."/>
            <person name="Molinier V."/>
            <person name="Miyauchi S."/>
            <person name="Poulain J."/>
            <person name="Riccioni C."/>
            <person name="Rubini A."/>
            <person name="Sitrit Y."/>
            <person name="Splivallo R."/>
            <person name="Traeger S."/>
            <person name="Wang M."/>
            <person name="Zifcakova L."/>
            <person name="Wipf D."/>
            <person name="Zambonelli A."/>
            <person name="Paolocci F."/>
            <person name="Nowrousian M."/>
            <person name="Ottonello S."/>
            <person name="Baldrian P."/>
            <person name="Spatafora J.W."/>
            <person name="Henrissat B."/>
            <person name="Nagy L.G."/>
            <person name="Aury J.M."/>
            <person name="Wincker P."/>
            <person name="Grigoriev I.V."/>
            <person name="Bonfante P."/>
            <person name="Martin F.M."/>
        </authorList>
    </citation>
    <scope>NUCLEOTIDE SEQUENCE [LARGE SCALE GENOMIC DNA]</scope>
    <source>
        <strain evidence="3 4">CCBAS932</strain>
    </source>
</reference>
<name>A0A3N4L2U5_9PEZI</name>
<dbReference type="EMBL" id="ML119111">
    <property type="protein sequence ID" value="RPB15842.1"/>
    <property type="molecule type" value="Genomic_DNA"/>
</dbReference>
<dbReference type="InParanoid" id="A0A3N4L2U5"/>
<evidence type="ECO:0000313" key="4">
    <source>
        <dbReference type="Proteomes" id="UP000277580"/>
    </source>
</evidence>
<evidence type="ECO:0000313" key="3">
    <source>
        <dbReference type="EMBL" id="RPB15842.1"/>
    </source>
</evidence>
<evidence type="ECO:0000256" key="1">
    <source>
        <dbReference type="SAM" id="MobiDB-lite"/>
    </source>
</evidence>
<accession>A0A3N4L2U5</accession>
<evidence type="ECO:0000256" key="2">
    <source>
        <dbReference type="SAM" id="Phobius"/>
    </source>
</evidence>
<protein>
    <submittedName>
        <fullName evidence="3">Uncharacterized protein</fullName>
    </submittedName>
</protein>
<dbReference type="Proteomes" id="UP000277580">
    <property type="component" value="Unassembled WGS sequence"/>
</dbReference>